<dbReference type="InterPro" id="IPR022689">
    <property type="entry name" value="Iron_dep_repressor"/>
</dbReference>
<dbReference type="PROSITE" id="PS50944">
    <property type="entry name" value="HTH_DTXR"/>
    <property type="match status" value="1"/>
</dbReference>
<dbReference type="Proteomes" id="UP000064893">
    <property type="component" value="Chromosome"/>
</dbReference>
<dbReference type="Pfam" id="PF02742">
    <property type="entry name" value="Fe_dep_repr_C"/>
    <property type="match status" value="1"/>
</dbReference>
<comment type="similarity">
    <text evidence="2">Belongs to the DtxR/MntR family.</text>
</comment>
<dbReference type="InterPro" id="IPR050536">
    <property type="entry name" value="DtxR_MntR_Metal-Reg"/>
</dbReference>
<dbReference type="GO" id="GO:0046914">
    <property type="term" value="F:transition metal ion binding"/>
    <property type="evidence" value="ECO:0007669"/>
    <property type="project" value="InterPro"/>
</dbReference>
<dbReference type="InterPro" id="IPR001367">
    <property type="entry name" value="Fe_dep_repressor"/>
</dbReference>
<evidence type="ECO:0000256" key="12">
    <source>
        <dbReference type="ARBA" id="ARBA00025185"/>
    </source>
</evidence>
<evidence type="ECO:0000256" key="1">
    <source>
        <dbReference type="ARBA" id="ARBA00004496"/>
    </source>
</evidence>
<dbReference type="InterPro" id="IPR036390">
    <property type="entry name" value="WH_DNA-bd_sf"/>
</dbReference>
<keyword evidence="11" id="KW-0464">Manganese</keyword>
<sequence length="220" mass="25200">MSISTENFVKAIYKQTQVSGGDTKPGTLAKLLSITNAATTDMARKLAAKKLVNYTKYKELTLTTEGEKMALNVLRKHRLWETFLHKTLNLSLHEIHREAEMLEHLTSDFLAEKISNYVGNPEYDPHGDPIPNMHGIITDRHNTILLSQAREHTDYKITRLFSSDEDFFNFCKENNLMIGMDVRVVKQYESNKMTEIAVNNKHVLLNADFTNVIYVKPVLT</sequence>
<comment type="subcellular location">
    <subcellularLocation>
        <location evidence="1">Cytoplasm</location>
    </subcellularLocation>
</comment>
<dbReference type="AlphaFoldDB" id="A0A0S2HZE3"/>
<dbReference type="SMART" id="SM00529">
    <property type="entry name" value="HTH_DTXR"/>
    <property type="match status" value="1"/>
</dbReference>
<comment type="function">
    <text evidence="12">In the presence of manganese, represses expression of mntH and mntS. Up-regulates expression of mntP.</text>
</comment>
<evidence type="ECO:0000256" key="6">
    <source>
        <dbReference type="ARBA" id="ARBA00022491"/>
    </source>
</evidence>
<dbReference type="InterPro" id="IPR038157">
    <property type="entry name" value="FeoA_core_dom"/>
</dbReference>
<evidence type="ECO:0000256" key="8">
    <source>
        <dbReference type="ARBA" id="ARBA00023125"/>
    </source>
</evidence>
<dbReference type="Pfam" id="PF01325">
    <property type="entry name" value="Fe_dep_repress"/>
    <property type="match status" value="1"/>
</dbReference>
<dbReference type="GO" id="GO:0005737">
    <property type="term" value="C:cytoplasm"/>
    <property type="evidence" value="ECO:0007669"/>
    <property type="project" value="UniProtKB-SubCell"/>
</dbReference>
<evidence type="ECO:0000259" key="14">
    <source>
        <dbReference type="PROSITE" id="PS50944"/>
    </source>
</evidence>
<protein>
    <recommendedName>
        <fullName evidence="4">Transcriptional regulator MntR</fullName>
    </recommendedName>
    <alternativeName>
        <fullName evidence="13">Manganese transport regulator</fullName>
    </alternativeName>
</protein>
<evidence type="ECO:0000256" key="7">
    <source>
        <dbReference type="ARBA" id="ARBA00023015"/>
    </source>
</evidence>
<dbReference type="STRING" id="1307839.L21SP5_01873"/>
<dbReference type="PANTHER" id="PTHR33238">
    <property type="entry name" value="IRON (METAL) DEPENDENT REPRESSOR, DTXR FAMILY"/>
    <property type="match status" value="1"/>
</dbReference>
<dbReference type="OrthoDB" id="9791355at2"/>
<dbReference type="PANTHER" id="PTHR33238:SF11">
    <property type="entry name" value="TRANSCRIPTIONAL REGULATOR MNTR"/>
    <property type="match status" value="1"/>
</dbReference>
<feature type="domain" description="HTH dtxR-type" evidence="14">
    <location>
        <begin position="1"/>
        <end position="63"/>
    </location>
</feature>
<dbReference type="RefSeq" id="WP_057952968.1">
    <property type="nucleotide sequence ID" value="NZ_CP013118.1"/>
</dbReference>
<name>A0A0S2HZE3_9BACT</name>
<dbReference type="GO" id="GO:0046983">
    <property type="term" value="F:protein dimerization activity"/>
    <property type="evidence" value="ECO:0007669"/>
    <property type="project" value="InterPro"/>
</dbReference>
<dbReference type="KEGG" id="blq:L21SP5_01873"/>
<dbReference type="Gene3D" id="1.10.10.10">
    <property type="entry name" value="Winged helix-like DNA-binding domain superfamily/Winged helix DNA-binding domain"/>
    <property type="match status" value="1"/>
</dbReference>
<dbReference type="PATRIC" id="fig|1307839.3.peg.1979"/>
<keyword evidence="10" id="KW-0804">Transcription</keyword>
<evidence type="ECO:0000256" key="4">
    <source>
        <dbReference type="ARBA" id="ARBA00022386"/>
    </source>
</evidence>
<evidence type="ECO:0000256" key="2">
    <source>
        <dbReference type="ARBA" id="ARBA00007871"/>
    </source>
</evidence>
<keyword evidence="5" id="KW-0963">Cytoplasm</keyword>
<evidence type="ECO:0000256" key="10">
    <source>
        <dbReference type="ARBA" id="ARBA00023163"/>
    </source>
</evidence>
<dbReference type="SUPFAM" id="SSF46785">
    <property type="entry name" value="Winged helix' DNA-binding domain"/>
    <property type="match status" value="1"/>
</dbReference>
<gene>
    <name evidence="15" type="primary">ideR_1</name>
    <name evidence="15" type="ORF">L21SP5_01873</name>
</gene>
<dbReference type="GO" id="GO:0003700">
    <property type="term" value="F:DNA-binding transcription factor activity"/>
    <property type="evidence" value="ECO:0007669"/>
    <property type="project" value="InterPro"/>
</dbReference>
<dbReference type="InterPro" id="IPR036388">
    <property type="entry name" value="WH-like_DNA-bd_sf"/>
</dbReference>
<evidence type="ECO:0000256" key="11">
    <source>
        <dbReference type="ARBA" id="ARBA00023211"/>
    </source>
</evidence>
<keyword evidence="8" id="KW-0238">DNA-binding</keyword>
<evidence type="ECO:0000313" key="16">
    <source>
        <dbReference type="Proteomes" id="UP000064893"/>
    </source>
</evidence>
<reference evidence="15 16" key="1">
    <citation type="submission" date="2015-11" db="EMBL/GenBank/DDBJ databases">
        <title>Description and complete genome sequence of a novel strain predominating in hypersaline microbial mats and representing a new family of the Bacteriodetes phylum.</title>
        <authorList>
            <person name="Spring S."/>
            <person name="Bunk B."/>
            <person name="Sproer C."/>
            <person name="Klenk H.-P."/>
        </authorList>
    </citation>
    <scope>NUCLEOTIDE SEQUENCE [LARGE SCALE GENOMIC DNA]</scope>
    <source>
        <strain evidence="15 16">L21-Spi-D4</strain>
    </source>
</reference>
<dbReference type="InterPro" id="IPR022687">
    <property type="entry name" value="HTH_DTXR"/>
</dbReference>
<comment type="subunit">
    <text evidence="3">Homodimer.</text>
</comment>
<dbReference type="SUPFAM" id="SSF47979">
    <property type="entry name" value="Iron-dependent repressor protein, dimerization domain"/>
    <property type="match status" value="1"/>
</dbReference>
<evidence type="ECO:0000256" key="3">
    <source>
        <dbReference type="ARBA" id="ARBA00011738"/>
    </source>
</evidence>
<proteinExistence type="inferred from homology"/>
<dbReference type="InterPro" id="IPR036421">
    <property type="entry name" value="Fe_dep_repressor_sf"/>
</dbReference>
<keyword evidence="6" id="KW-0678">Repressor</keyword>
<accession>A0A0S2HZE3</accession>
<evidence type="ECO:0000313" key="15">
    <source>
        <dbReference type="EMBL" id="ALO15513.1"/>
    </source>
</evidence>
<keyword evidence="16" id="KW-1185">Reference proteome</keyword>
<dbReference type="Gene3D" id="2.30.30.90">
    <property type="match status" value="1"/>
</dbReference>
<evidence type="ECO:0000256" key="13">
    <source>
        <dbReference type="ARBA" id="ARBA00032593"/>
    </source>
</evidence>
<evidence type="ECO:0000256" key="5">
    <source>
        <dbReference type="ARBA" id="ARBA00022490"/>
    </source>
</evidence>
<keyword evidence="7" id="KW-0805">Transcription regulation</keyword>
<organism evidence="15 16">
    <name type="scientific">Salinivirga cyanobacteriivorans</name>
    <dbReference type="NCBI Taxonomy" id="1307839"/>
    <lineage>
        <taxon>Bacteria</taxon>
        <taxon>Pseudomonadati</taxon>
        <taxon>Bacteroidota</taxon>
        <taxon>Bacteroidia</taxon>
        <taxon>Bacteroidales</taxon>
        <taxon>Salinivirgaceae</taxon>
        <taxon>Salinivirga</taxon>
    </lineage>
</organism>
<evidence type="ECO:0000256" key="9">
    <source>
        <dbReference type="ARBA" id="ARBA00023159"/>
    </source>
</evidence>
<keyword evidence="9" id="KW-0010">Activator</keyword>
<dbReference type="GO" id="GO:0003677">
    <property type="term" value="F:DNA binding"/>
    <property type="evidence" value="ECO:0007669"/>
    <property type="project" value="UniProtKB-KW"/>
</dbReference>
<dbReference type="EMBL" id="CP013118">
    <property type="protein sequence ID" value="ALO15513.1"/>
    <property type="molecule type" value="Genomic_DNA"/>
</dbReference>